<dbReference type="EMBL" id="JAWJWF010000046">
    <property type="protein sequence ID" value="KAK6624271.1"/>
    <property type="molecule type" value="Genomic_DNA"/>
</dbReference>
<evidence type="ECO:0000313" key="2">
    <source>
        <dbReference type="EMBL" id="KAK6624271.1"/>
    </source>
</evidence>
<dbReference type="InterPro" id="IPR006170">
    <property type="entry name" value="PBP/GOBP"/>
</dbReference>
<keyword evidence="1" id="KW-0732">Signal</keyword>
<organism evidence="2 3">
    <name type="scientific">Polyplax serrata</name>
    <name type="common">Common mouse louse</name>
    <dbReference type="NCBI Taxonomy" id="468196"/>
    <lineage>
        <taxon>Eukaryota</taxon>
        <taxon>Metazoa</taxon>
        <taxon>Ecdysozoa</taxon>
        <taxon>Arthropoda</taxon>
        <taxon>Hexapoda</taxon>
        <taxon>Insecta</taxon>
        <taxon>Pterygota</taxon>
        <taxon>Neoptera</taxon>
        <taxon>Paraneoptera</taxon>
        <taxon>Psocodea</taxon>
        <taxon>Troctomorpha</taxon>
        <taxon>Phthiraptera</taxon>
        <taxon>Anoplura</taxon>
        <taxon>Polyplacidae</taxon>
        <taxon>Polyplax</taxon>
    </lineage>
</organism>
<comment type="caution">
    <text evidence="2">The sequence shown here is derived from an EMBL/GenBank/DDBJ whole genome shotgun (WGS) entry which is preliminary data.</text>
</comment>
<dbReference type="Proteomes" id="UP001359485">
    <property type="component" value="Unassembled WGS sequence"/>
</dbReference>
<evidence type="ECO:0000256" key="1">
    <source>
        <dbReference type="ARBA" id="ARBA00022729"/>
    </source>
</evidence>
<dbReference type="SUPFAM" id="SSF47565">
    <property type="entry name" value="Insect pheromone/odorant-binding proteins"/>
    <property type="match status" value="1"/>
</dbReference>
<evidence type="ECO:0000313" key="3">
    <source>
        <dbReference type="Proteomes" id="UP001359485"/>
    </source>
</evidence>
<dbReference type="PANTHER" id="PTHR11857">
    <property type="entry name" value="ODORANT BINDING PROTEIN-RELATED"/>
    <property type="match status" value="1"/>
</dbReference>
<reference evidence="2 3" key="1">
    <citation type="submission" date="2023-09" db="EMBL/GenBank/DDBJ databases">
        <title>Genomes of two closely related lineages of the louse Polyplax serrata with different host specificities.</title>
        <authorList>
            <person name="Martinu J."/>
            <person name="Tarabai H."/>
            <person name="Stefka J."/>
            <person name="Hypsa V."/>
        </authorList>
    </citation>
    <scope>NUCLEOTIDE SEQUENCE [LARGE SCALE GENOMIC DNA]</scope>
    <source>
        <strain evidence="2">98ZLc_SE</strain>
    </source>
</reference>
<dbReference type="Gene3D" id="1.10.238.20">
    <property type="entry name" value="Pheromone/general odorant binding protein domain"/>
    <property type="match status" value="1"/>
</dbReference>
<protein>
    <submittedName>
        <fullName evidence="2">Uncharacterized protein</fullName>
    </submittedName>
</protein>
<keyword evidence="3" id="KW-1185">Reference proteome</keyword>
<accession>A0ABR1APA8</accession>
<proteinExistence type="predicted"/>
<dbReference type="InterPro" id="IPR036728">
    <property type="entry name" value="PBP_GOBP_sf"/>
</dbReference>
<dbReference type="Pfam" id="PF01395">
    <property type="entry name" value="PBP_GOBP"/>
    <property type="match status" value="1"/>
</dbReference>
<dbReference type="SMART" id="SM00708">
    <property type="entry name" value="PhBP"/>
    <property type="match status" value="1"/>
</dbReference>
<sequence>MDLLKNLSQVCVEETQLPESILDGLKKAKISDDPRAKCYLKCMMRQLQSLNEDGVLDVELIEATMPDELKKHGGVETVKKCSHIKEDDMCETAYKLILCFQKENPELTALFE</sequence>
<dbReference type="CDD" id="cd23992">
    <property type="entry name" value="PBP_GOBP"/>
    <property type="match status" value="1"/>
</dbReference>
<gene>
    <name evidence="2" type="ORF">RUM44_011130</name>
</gene>
<name>A0ABR1APA8_POLSC</name>